<organism evidence="1 2">
    <name type="scientific">Flavipsychrobacter stenotrophus</name>
    <dbReference type="NCBI Taxonomy" id="2077091"/>
    <lineage>
        <taxon>Bacteria</taxon>
        <taxon>Pseudomonadati</taxon>
        <taxon>Bacteroidota</taxon>
        <taxon>Chitinophagia</taxon>
        <taxon>Chitinophagales</taxon>
        <taxon>Chitinophagaceae</taxon>
        <taxon>Flavipsychrobacter</taxon>
    </lineage>
</organism>
<reference evidence="1 2" key="1">
    <citation type="submission" date="2018-01" db="EMBL/GenBank/DDBJ databases">
        <title>A novel member of the phylum Bacteroidetes isolated from glacier ice.</title>
        <authorList>
            <person name="Liu Q."/>
            <person name="Xin Y.-H."/>
        </authorList>
    </citation>
    <scope>NUCLEOTIDE SEQUENCE [LARGE SCALE GENOMIC DNA]</scope>
    <source>
        <strain evidence="1 2">RB1R16</strain>
    </source>
</reference>
<evidence type="ECO:0000313" key="2">
    <source>
        <dbReference type="Proteomes" id="UP000239872"/>
    </source>
</evidence>
<evidence type="ECO:0000313" key="1">
    <source>
        <dbReference type="EMBL" id="PQJ12864.1"/>
    </source>
</evidence>
<sequence length="119" mass="14934">MTYVDNLNDMFSFYPFMKDNVKMLRYYRCIKRTKMYLGSVLRPEHQHTKCEKSVNRFWRLANKQSSGHYWHWRCNNQNIKWAKQHSAYARKYRLYFRYDRRKAKIFRLAQKMQTDDLPF</sequence>
<name>A0A2S7T1N4_9BACT</name>
<accession>A0A2S7T1N4</accession>
<keyword evidence="2" id="KW-1185">Reference proteome</keyword>
<gene>
    <name evidence="1" type="ORF">CJD36_003725</name>
</gene>
<dbReference type="AlphaFoldDB" id="A0A2S7T1N4"/>
<protein>
    <submittedName>
        <fullName evidence="1">Uncharacterized protein</fullName>
    </submittedName>
</protein>
<dbReference type="Proteomes" id="UP000239872">
    <property type="component" value="Unassembled WGS sequence"/>
</dbReference>
<proteinExistence type="predicted"/>
<comment type="caution">
    <text evidence="1">The sequence shown here is derived from an EMBL/GenBank/DDBJ whole genome shotgun (WGS) entry which is preliminary data.</text>
</comment>
<dbReference type="EMBL" id="PPSL01000001">
    <property type="protein sequence ID" value="PQJ12864.1"/>
    <property type="molecule type" value="Genomic_DNA"/>
</dbReference>